<dbReference type="AlphaFoldDB" id="D0LNF0"/>
<accession>D0LNF0</accession>
<dbReference type="eggNOG" id="ENOG502Z813">
    <property type="taxonomic scope" value="Bacteria"/>
</dbReference>
<organism evidence="1 2">
    <name type="scientific">Haliangium ochraceum (strain DSM 14365 / JCM 11303 / SMP-2)</name>
    <dbReference type="NCBI Taxonomy" id="502025"/>
    <lineage>
        <taxon>Bacteria</taxon>
        <taxon>Pseudomonadati</taxon>
        <taxon>Myxococcota</taxon>
        <taxon>Polyangia</taxon>
        <taxon>Haliangiales</taxon>
        <taxon>Kofleriaceae</taxon>
        <taxon>Haliangium</taxon>
    </lineage>
</organism>
<dbReference type="STRING" id="502025.Hoch_2801"/>
<protein>
    <recommendedName>
        <fullName evidence="3">TIGR02678 family protein</fullName>
    </recommendedName>
</protein>
<evidence type="ECO:0000313" key="2">
    <source>
        <dbReference type="Proteomes" id="UP000001880"/>
    </source>
</evidence>
<dbReference type="HOGENOM" id="CLU_049155_0_0_7"/>
<name>D0LNF0_HALO1</name>
<evidence type="ECO:0008006" key="3">
    <source>
        <dbReference type="Google" id="ProtNLM"/>
    </source>
</evidence>
<dbReference type="RefSeq" id="WP_012827935.1">
    <property type="nucleotide sequence ID" value="NC_013440.1"/>
</dbReference>
<dbReference type="KEGG" id="hoh:Hoch_2801"/>
<proteinExistence type="predicted"/>
<sequence length="405" mass="44922">MSVLATKLEDIARAERTAALRYLLRHPLVCASDAADMFATIVRHRNWLTRWFLDQPSWKLVVEPKEGFARLHKVSARVDGTRPARSVSAGKLPFDRRRYVLLSLTLAALEEAGSQITLARLADIVAGLSADEPDIEDFDTDRYGDRCAFVDALRWLVAHRVLRMRDGDESGYARSGAGDALYDVDDRLLGQLLAAPRPPSMTERPDDLLAEQYPETDDGIRQRARHLVFRLLLDEPVVYYDELPPDALSWLTHSRGMVYARLQEDVGMRVERRREGLAAVDPEGDVSDVLFPDGGSTVKHAALLLAEWLTRALRAGAEVVSDDAINAQVVALTAEHGKRGRWSKQFLDAGDDGALRLAAEAMALLAGFRLVARVTDGWRPLPAIARFAAGSSGDDAPKRRARRRA</sequence>
<dbReference type="InterPro" id="IPR013494">
    <property type="entry name" value="CHP02678"/>
</dbReference>
<reference evidence="1 2" key="1">
    <citation type="journal article" date="2010" name="Stand. Genomic Sci.">
        <title>Complete genome sequence of Haliangium ochraceum type strain (SMP-2).</title>
        <authorList>
            <consortium name="US DOE Joint Genome Institute (JGI-PGF)"/>
            <person name="Ivanova N."/>
            <person name="Daum C."/>
            <person name="Lang E."/>
            <person name="Abt B."/>
            <person name="Kopitz M."/>
            <person name="Saunders E."/>
            <person name="Lapidus A."/>
            <person name="Lucas S."/>
            <person name="Glavina Del Rio T."/>
            <person name="Nolan M."/>
            <person name="Tice H."/>
            <person name="Copeland A."/>
            <person name="Cheng J.F."/>
            <person name="Chen F."/>
            <person name="Bruce D."/>
            <person name="Goodwin L."/>
            <person name="Pitluck S."/>
            <person name="Mavromatis K."/>
            <person name="Pati A."/>
            <person name="Mikhailova N."/>
            <person name="Chen A."/>
            <person name="Palaniappan K."/>
            <person name="Land M."/>
            <person name="Hauser L."/>
            <person name="Chang Y.J."/>
            <person name="Jeffries C.D."/>
            <person name="Detter J.C."/>
            <person name="Brettin T."/>
            <person name="Rohde M."/>
            <person name="Goker M."/>
            <person name="Bristow J."/>
            <person name="Markowitz V."/>
            <person name="Eisen J.A."/>
            <person name="Hugenholtz P."/>
            <person name="Kyrpides N.C."/>
            <person name="Klenk H.P."/>
        </authorList>
    </citation>
    <scope>NUCLEOTIDE SEQUENCE [LARGE SCALE GENOMIC DNA]</scope>
    <source>
        <strain evidence="2">DSM 14365 / CIP 107738 / JCM 11303 / AJ 13395 / SMP-2</strain>
    </source>
</reference>
<dbReference type="EMBL" id="CP001804">
    <property type="protein sequence ID" value="ACY15327.1"/>
    <property type="molecule type" value="Genomic_DNA"/>
</dbReference>
<dbReference type="Pfam" id="PF09661">
    <property type="entry name" value="DUF2398"/>
    <property type="match status" value="1"/>
</dbReference>
<dbReference type="Proteomes" id="UP000001880">
    <property type="component" value="Chromosome"/>
</dbReference>
<evidence type="ECO:0000313" key="1">
    <source>
        <dbReference type="EMBL" id="ACY15327.1"/>
    </source>
</evidence>
<gene>
    <name evidence="1" type="ordered locus">Hoch_2801</name>
</gene>
<dbReference type="NCBIfam" id="TIGR02678">
    <property type="entry name" value="TIGR02678 family protein"/>
    <property type="match status" value="1"/>
</dbReference>
<keyword evidence="2" id="KW-1185">Reference proteome</keyword>